<name>A0A926EXU4_9FIRM</name>
<sequence>MLNKGKFTDLQIDIIKELVNIGGGNAATSISQLISKPVNMTVPIIEILDYNQVYENIMMEDQMVNAVVTRMLGDAEGIFLFIVNDETADNLANMMMPEGIEQTMEIRDSAIKELVNTLVSSFLNATSKEIGRSLISSVPLLTKDMFGAILSSVYIESGQYDEDIMIIKNEFSYLGEKIESSLYFVPNPGVLEKLFKIIGV</sequence>
<dbReference type="Proteomes" id="UP000601522">
    <property type="component" value="Unassembled WGS sequence"/>
</dbReference>
<proteinExistence type="predicted"/>
<comment type="caution">
    <text evidence="5">The sequence shown here is derived from an EMBL/GenBank/DDBJ whole genome shotgun (WGS) entry which is preliminary data.</text>
</comment>
<dbReference type="InterPro" id="IPR028976">
    <property type="entry name" value="CheC-like_sf"/>
</dbReference>
<dbReference type="Pfam" id="PF04509">
    <property type="entry name" value="CheC"/>
    <property type="match status" value="1"/>
</dbReference>
<keyword evidence="2" id="KW-0378">Hydrolase</keyword>
<reference evidence="5 6" key="1">
    <citation type="submission" date="2020-08" db="EMBL/GenBank/DDBJ databases">
        <title>Genome public.</title>
        <authorList>
            <person name="Liu C."/>
            <person name="Sun Q."/>
        </authorList>
    </citation>
    <scope>NUCLEOTIDE SEQUENCE [LARGE SCALE GENOMIC DNA]</scope>
    <source>
        <strain evidence="5 6">NSJ-26</strain>
    </source>
</reference>
<dbReference type="Pfam" id="PF13690">
    <property type="entry name" value="CheX"/>
    <property type="match status" value="1"/>
</dbReference>
<feature type="domain" description="Chemotaxis phosphatase CheX-like" evidence="4">
    <location>
        <begin position="67"/>
        <end position="141"/>
    </location>
</feature>
<keyword evidence="1" id="KW-0145">Chemotaxis</keyword>
<dbReference type="Gene3D" id="3.40.1550.10">
    <property type="entry name" value="CheC-like"/>
    <property type="match status" value="1"/>
</dbReference>
<dbReference type="InterPro" id="IPR028051">
    <property type="entry name" value="CheX-like_dom"/>
</dbReference>
<evidence type="ECO:0000313" key="5">
    <source>
        <dbReference type="EMBL" id="MBC8590333.1"/>
    </source>
</evidence>
<dbReference type="InterPro" id="IPR007597">
    <property type="entry name" value="CheC"/>
</dbReference>
<evidence type="ECO:0000313" key="6">
    <source>
        <dbReference type="Proteomes" id="UP000601522"/>
    </source>
</evidence>
<dbReference type="PANTHER" id="PTHR43693">
    <property type="entry name" value="PROTEIN PHOSPHATASE CHEZ"/>
    <property type="match status" value="1"/>
</dbReference>
<dbReference type="CDD" id="cd17909">
    <property type="entry name" value="CheC_ClassI"/>
    <property type="match status" value="1"/>
</dbReference>
<feature type="domain" description="CheC-like protein" evidence="3">
    <location>
        <begin position="11"/>
        <end position="46"/>
    </location>
</feature>
<dbReference type="EMBL" id="JACRTK010000001">
    <property type="protein sequence ID" value="MBC8590333.1"/>
    <property type="molecule type" value="Genomic_DNA"/>
</dbReference>
<evidence type="ECO:0000256" key="2">
    <source>
        <dbReference type="ARBA" id="ARBA00022801"/>
    </source>
</evidence>
<organism evidence="5 6">
    <name type="scientific">Wansuia hejianensis</name>
    <dbReference type="NCBI Taxonomy" id="2763667"/>
    <lineage>
        <taxon>Bacteria</taxon>
        <taxon>Bacillati</taxon>
        <taxon>Bacillota</taxon>
        <taxon>Clostridia</taxon>
        <taxon>Lachnospirales</taxon>
        <taxon>Lachnospiraceae</taxon>
        <taxon>Wansuia</taxon>
    </lineage>
</organism>
<dbReference type="GO" id="GO:0006935">
    <property type="term" value="P:chemotaxis"/>
    <property type="evidence" value="ECO:0007669"/>
    <property type="project" value="UniProtKB-KW"/>
</dbReference>
<gene>
    <name evidence="5" type="ORF">H8689_04145</name>
</gene>
<dbReference type="PANTHER" id="PTHR43693:SF1">
    <property type="entry name" value="PROTEIN PHOSPHATASE CHEZ"/>
    <property type="match status" value="1"/>
</dbReference>
<keyword evidence="6" id="KW-1185">Reference proteome</keyword>
<protein>
    <submittedName>
        <fullName evidence="5">Chemotaxis protein CheC</fullName>
    </submittedName>
</protein>
<dbReference type="AlphaFoldDB" id="A0A926EXU4"/>
<evidence type="ECO:0000259" key="3">
    <source>
        <dbReference type="Pfam" id="PF04509"/>
    </source>
</evidence>
<evidence type="ECO:0000256" key="1">
    <source>
        <dbReference type="ARBA" id="ARBA00022500"/>
    </source>
</evidence>
<evidence type="ECO:0000259" key="4">
    <source>
        <dbReference type="Pfam" id="PF13690"/>
    </source>
</evidence>
<dbReference type="GO" id="GO:0016787">
    <property type="term" value="F:hydrolase activity"/>
    <property type="evidence" value="ECO:0007669"/>
    <property type="project" value="UniProtKB-KW"/>
</dbReference>
<dbReference type="SUPFAM" id="SSF103039">
    <property type="entry name" value="CheC-like"/>
    <property type="match status" value="1"/>
</dbReference>
<dbReference type="InterPro" id="IPR050992">
    <property type="entry name" value="CheZ_family_phosphatases"/>
</dbReference>
<accession>A0A926EXU4</accession>